<dbReference type="AlphaFoldDB" id="A0A1S8A6B0"/>
<proteinExistence type="inferred from homology"/>
<dbReference type="OMA" id="YLYIVCP"/>
<dbReference type="GO" id="GO:0006412">
    <property type="term" value="P:translation"/>
    <property type="evidence" value="ECO:0007669"/>
    <property type="project" value="InterPro"/>
</dbReference>
<dbReference type="EMBL" id="DF977455">
    <property type="protein sequence ID" value="GAW25626.1"/>
    <property type="molecule type" value="Genomic_DNA"/>
</dbReference>
<dbReference type="GO" id="GO:1990904">
    <property type="term" value="C:ribonucleoprotein complex"/>
    <property type="evidence" value="ECO:0007669"/>
    <property type="project" value="UniProtKB-KW"/>
</dbReference>
<dbReference type="InterPro" id="IPR052010">
    <property type="entry name" value="Ribosomal_LSU_bL36"/>
</dbReference>
<dbReference type="STRING" id="77044.A0A1S8A6B0"/>
<dbReference type="NCBIfam" id="TIGR01022">
    <property type="entry name" value="rpmJ_bact"/>
    <property type="match status" value="1"/>
</dbReference>
<reference evidence="5" key="1">
    <citation type="submission" date="2016-03" db="EMBL/GenBank/DDBJ databases">
        <title>Draft genome sequence of Rosellinia necatrix.</title>
        <authorList>
            <person name="Kanematsu S."/>
        </authorList>
    </citation>
    <scope>NUCLEOTIDE SEQUENCE [LARGE SCALE GENOMIC DNA]</scope>
    <source>
        <strain evidence="5">W97</strain>
    </source>
</reference>
<dbReference type="SUPFAM" id="SSF57840">
    <property type="entry name" value="Ribosomal protein L36"/>
    <property type="match status" value="1"/>
</dbReference>
<evidence type="ECO:0000256" key="2">
    <source>
        <dbReference type="ARBA" id="ARBA00022980"/>
    </source>
</evidence>
<keyword evidence="3 4" id="KW-0687">Ribonucleoprotein</keyword>
<dbReference type="GO" id="GO:0005840">
    <property type="term" value="C:ribosome"/>
    <property type="evidence" value="ECO:0007669"/>
    <property type="project" value="UniProtKB-KW"/>
</dbReference>
<protein>
    <recommendedName>
        <fullName evidence="4">Ribosomal protein</fullName>
    </recommendedName>
</protein>
<dbReference type="Proteomes" id="UP000054516">
    <property type="component" value="Unassembled WGS sequence"/>
</dbReference>
<dbReference type="InterPro" id="IPR000473">
    <property type="entry name" value="Ribosomal_bL36"/>
</dbReference>
<accession>A0A1S8A6B0</accession>
<dbReference type="PANTHER" id="PTHR18804:SF16">
    <property type="entry name" value="RIBOSOMAL PROTEIN"/>
    <property type="match status" value="1"/>
</dbReference>
<evidence type="ECO:0000256" key="1">
    <source>
        <dbReference type="ARBA" id="ARBA00007645"/>
    </source>
</evidence>
<evidence type="ECO:0000256" key="4">
    <source>
        <dbReference type="RuleBase" id="RU000570"/>
    </source>
</evidence>
<gene>
    <name evidence="5" type="ORF">SAMD00023353_1000880</name>
</gene>
<organism evidence="5">
    <name type="scientific">Rosellinia necatrix</name>
    <name type="common">White root-rot fungus</name>
    <dbReference type="NCBI Taxonomy" id="77044"/>
    <lineage>
        <taxon>Eukaryota</taxon>
        <taxon>Fungi</taxon>
        <taxon>Dikarya</taxon>
        <taxon>Ascomycota</taxon>
        <taxon>Pezizomycotina</taxon>
        <taxon>Sordariomycetes</taxon>
        <taxon>Xylariomycetidae</taxon>
        <taxon>Xylariales</taxon>
        <taxon>Xylariaceae</taxon>
        <taxon>Rosellinia</taxon>
    </lineage>
</organism>
<evidence type="ECO:0000313" key="5">
    <source>
        <dbReference type="EMBL" id="GAW25626.1"/>
    </source>
</evidence>
<evidence type="ECO:0000256" key="3">
    <source>
        <dbReference type="ARBA" id="ARBA00023274"/>
    </source>
</evidence>
<dbReference type="GO" id="GO:0003735">
    <property type="term" value="F:structural constituent of ribosome"/>
    <property type="evidence" value="ECO:0007669"/>
    <property type="project" value="InterPro"/>
</dbReference>
<dbReference type="Pfam" id="PF00444">
    <property type="entry name" value="Ribosomal_L36"/>
    <property type="match status" value="1"/>
</dbReference>
<dbReference type="HAMAP" id="MF_00251">
    <property type="entry name" value="Ribosomal_bL36"/>
    <property type="match status" value="1"/>
</dbReference>
<dbReference type="PANTHER" id="PTHR18804">
    <property type="entry name" value="RIBOSOMAL PROTEIN"/>
    <property type="match status" value="1"/>
</dbReference>
<sequence>MSVSLISSLRALSLRTKPCSRVAPALYRRQPTARSISQQALTVTRAQRPAIVKPMATIPLGISQQQTRGMKVHSSVKKRCEHCKVVRRKAGKRHRGYLYIICSANPRHKQRQG</sequence>
<dbReference type="InterPro" id="IPR035977">
    <property type="entry name" value="Ribosomal_bL36_sp"/>
</dbReference>
<keyword evidence="2 4" id="KW-0689">Ribosomal protein</keyword>
<dbReference type="OrthoDB" id="10265903at2759"/>
<keyword evidence="6" id="KW-1185">Reference proteome</keyword>
<comment type="similarity">
    <text evidence="1 4">Belongs to the bacterial ribosomal protein bL36 family.</text>
</comment>
<evidence type="ECO:0000313" key="6">
    <source>
        <dbReference type="Proteomes" id="UP000054516"/>
    </source>
</evidence>
<name>A0A1S8A6B0_ROSNE</name>